<reference evidence="2 3" key="1">
    <citation type="journal article" date="2015" name="Antonie Van Leeuwenhoek">
        <title>Thioclava indica sp. nov., isolated from surface seawater of the Indian Ocean.</title>
        <authorList>
            <person name="Liu Y."/>
            <person name="Lai Q."/>
            <person name="Du J."/>
            <person name="Xu H."/>
            <person name="Jiang L."/>
            <person name="Shao Z."/>
        </authorList>
    </citation>
    <scope>NUCLEOTIDE SEQUENCE [LARGE SCALE GENOMIC DNA]</scope>
    <source>
        <strain evidence="2 3">DT23-4</strain>
    </source>
</reference>
<dbReference type="Pfam" id="PF06170">
    <property type="entry name" value="DUF983"/>
    <property type="match status" value="1"/>
</dbReference>
<dbReference type="EMBL" id="AUNB01000013">
    <property type="protein sequence ID" value="KEO60914.1"/>
    <property type="molecule type" value="Genomic_DNA"/>
</dbReference>
<comment type="caution">
    <text evidence="2">The sequence shown here is derived from an EMBL/GenBank/DDBJ whole genome shotgun (WGS) entry which is preliminary data.</text>
</comment>
<keyword evidence="1" id="KW-0812">Transmembrane</keyword>
<dbReference type="OrthoDB" id="9799456at2"/>
<keyword evidence="3" id="KW-1185">Reference proteome</keyword>
<evidence type="ECO:0000256" key="1">
    <source>
        <dbReference type="SAM" id="Phobius"/>
    </source>
</evidence>
<evidence type="ECO:0000313" key="3">
    <source>
        <dbReference type="Proteomes" id="UP000027471"/>
    </source>
</evidence>
<name>A0A074JWP8_9RHOB</name>
<accession>A0A074JWP8</accession>
<dbReference type="STRING" id="1353528.DT23_11895"/>
<feature type="transmembrane region" description="Helical" evidence="1">
    <location>
        <begin position="61"/>
        <end position="82"/>
    </location>
</feature>
<dbReference type="RefSeq" id="WP_156023859.1">
    <property type="nucleotide sequence ID" value="NZ_AUNB01000013.1"/>
</dbReference>
<evidence type="ECO:0000313" key="2">
    <source>
        <dbReference type="EMBL" id="KEO60914.1"/>
    </source>
</evidence>
<dbReference type="AlphaFoldDB" id="A0A074JWP8"/>
<dbReference type="InterPro" id="IPR009325">
    <property type="entry name" value="DUF983"/>
</dbReference>
<dbReference type="Proteomes" id="UP000027471">
    <property type="component" value="Unassembled WGS sequence"/>
</dbReference>
<sequence length="133" mass="14898">MYSDDPFIDDRPMGRAMLRGLACRCPACGKGRVLEGYLKVRDTCAHCHEDLSHQRADDGPAYLTILIVGHLMLPLMAAAFIAYRPEPWQMIALFGTATVVLSLLLLPRMKGLMVAIQWSRRMHGFGESEIVHD</sequence>
<organism evidence="2 3">
    <name type="scientific">Thioclava indica</name>
    <dbReference type="NCBI Taxonomy" id="1353528"/>
    <lineage>
        <taxon>Bacteria</taxon>
        <taxon>Pseudomonadati</taxon>
        <taxon>Pseudomonadota</taxon>
        <taxon>Alphaproteobacteria</taxon>
        <taxon>Rhodobacterales</taxon>
        <taxon>Paracoccaceae</taxon>
        <taxon>Thioclava</taxon>
    </lineage>
</organism>
<proteinExistence type="predicted"/>
<gene>
    <name evidence="2" type="ORF">DT23_11895</name>
</gene>
<dbReference type="eggNOG" id="COG5349">
    <property type="taxonomic scope" value="Bacteria"/>
</dbReference>
<protein>
    <recommendedName>
        <fullName evidence="4">Zinc-finger protein</fullName>
    </recommendedName>
</protein>
<feature type="transmembrane region" description="Helical" evidence="1">
    <location>
        <begin position="88"/>
        <end position="106"/>
    </location>
</feature>
<keyword evidence="1" id="KW-0472">Membrane</keyword>
<evidence type="ECO:0008006" key="4">
    <source>
        <dbReference type="Google" id="ProtNLM"/>
    </source>
</evidence>
<keyword evidence="1" id="KW-1133">Transmembrane helix</keyword>